<feature type="binding site" evidence="2">
    <location>
        <begin position="228"/>
        <end position="235"/>
    </location>
    <ligand>
        <name>ATP</name>
        <dbReference type="ChEBI" id="CHEBI:30616"/>
    </ligand>
</feature>
<dbReference type="InterPro" id="IPR003812">
    <property type="entry name" value="Fido"/>
</dbReference>
<dbReference type="PROSITE" id="PS51459">
    <property type="entry name" value="FIDO"/>
    <property type="match status" value="1"/>
</dbReference>
<protein>
    <submittedName>
        <fullName evidence="5">Fic family protein</fullName>
    </submittedName>
</protein>
<accession>A0A7Z0M577</accession>
<feature type="binding site" evidence="2">
    <location>
        <begin position="260"/>
        <end position="261"/>
    </location>
    <ligand>
        <name>ATP</name>
        <dbReference type="ChEBI" id="CHEBI:30616"/>
    </ligand>
</feature>
<keyword evidence="2" id="KW-0547">Nucleotide-binding</keyword>
<dbReference type="PANTHER" id="PTHR13504">
    <property type="entry name" value="FIDO DOMAIN-CONTAINING PROTEIN DDB_G0283145"/>
    <property type="match status" value="1"/>
</dbReference>
<name>A0A7Z0M577_9STRE</name>
<comment type="caution">
    <text evidence="5">The sequence shown here is derived from an EMBL/GenBank/DDBJ whole genome shotgun (WGS) entry which is preliminary data.</text>
</comment>
<organism evidence="5 6">
    <name type="scientific">Streptococcus danieliae</name>
    <dbReference type="NCBI Taxonomy" id="747656"/>
    <lineage>
        <taxon>Bacteria</taxon>
        <taxon>Bacillati</taxon>
        <taxon>Bacillota</taxon>
        <taxon>Bacilli</taxon>
        <taxon>Lactobacillales</taxon>
        <taxon>Streptococcaceae</taxon>
        <taxon>Streptococcus</taxon>
    </lineage>
</organism>
<evidence type="ECO:0000259" key="4">
    <source>
        <dbReference type="PROSITE" id="PS51459"/>
    </source>
</evidence>
<evidence type="ECO:0000313" key="5">
    <source>
        <dbReference type="EMBL" id="NYS96028.1"/>
    </source>
</evidence>
<sequence length="307" mass="35348">MYISVKRAADSWGISDRRVRDLCSQGKVEGAVREGRSWKIPQDAPKPVDGRYKKAESLVALIDQKMTKLASLRPLTQGEVERLNEEFMVEFTYNSNAIEGNTLTLRETDLVLRGLTIDQKPLKDHLEAIGHKEAFEYVQTLVAAGTLLTEQVVKDIHYLVLSDKKDDRGVYRKVPVRIVGAVNEPAQPFMIRPLMEQLLKDYEDSQENMVTKMARFHILFESIHPFIDGNGRTGRLLVNLELMKAGYPPIDIKFSDRLTYYRAFEDYHTKGSLSAMEDLFARYLNERLDMYLSILSFEDVDKDWYEA</sequence>
<dbReference type="InterPro" id="IPR040198">
    <property type="entry name" value="Fido_containing"/>
</dbReference>
<dbReference type="PANTHER" id="PTHR13504:SF38">
    <property type="entry name" value="FIDO DOMAIN-CONTAINING PROTEIN"/>
    <property type="match status" value="1"/>
</dbReference>
<dbReference type="EMBL" id="JACBXX010000069">
    <property type="protein sequence ID" value="NYS96028.1"/>
    <property type="molecule type" value="Genomic_DNA"/>
</dbReference>
<feature type="site" description="Important for autoinhibition of adenylyltransferase activity" evidence="3">
    <location>
        <position position="99"/>
    </location>
</feature>
<dbReference type="AlphaFoldDB" id="A0A7Z0M577"/>
<evidence type="ECO:0000256" key="3">
    <source>
        <dbReference type="PIRSR" id="PIRSR640198-3"/>
    </source>
</evidence>
<keyword evidence="2" id="KW-0067">ATP-binding</keyword>
<reference evidence="5 6" key="1">
    <citation type="submission" date="2020-07" db="EMBL/GenBank/DDBJ databases">
        <title>MOT database genomes.</title>
        <authorList>
            <person name="Joseph S."/>
            <person name="Aduse-Opoku J."/>
            <person name="Hashim A."/>
            <person name="Wade W."/>
            <person name="Curtis M."/>
        </authorList>
    </citation>
    <scope>NUCLEOTIDE SEQUENCE [LARGE SCALE GENOMIC DNA]</scope>
    <source>
        <strain evidence="5 6">STR</strain>
    </source>
</reference>
<proteinExistence type="predicted"/>
<dbReference type="GO" id="GO:0005524">
    <property type="term" value="F:ATP binding"/>
    <property type="evidence" value="ECO:0007669"/>
    <property type="project" value="UniProtKB-KW"/>
</dbReference>
<dbReference type="InterPro" id="IPR036597">
    <property type="entry name" value="Fido-like_dom_sf"/>
</dbReference>
<dbReference type="Proteomes" id="UP000589521">
    <property type="component" value="Unassembled WGS sequence"/>
</dbReference>
<evidence type="ECO:0000256" key="2">
    <source>
        <dbReference type="PIRSR" id="PIRSR640198-2"/>
    </source>
</evidence>
<feature type="active site" evidence="1">
    <location>
        <position position="224"/>
    </location>
</feature>
<evidence type="ECO:0000313" key="6">
    <source>
        <dbReference type="Proteomes" id="UP000589521"/>
    </source>
</evidence>
<feature type="domain" description="Fido" evidence="4">
    <location>
        <begin position="148"/>
        <end position="282"/>
    </location>
</feature>
<gene>
    <name evidence="5" type="ORF">HZY94_02240</name>
</gene>
<dbReference type="SUPFAM" id="SSF140931">
    <property type="entry name" value="Fic-like"/>
    <property type="match status" value="1"/>
</dbReference>
<evidence type="ECO:0000256" key="1">
    <source>
        <dbReference type="PIRSR" id="PIRSR640198-1"/>
    </source>
</evidence>
<dbReference type="Gene3D" id="1.10.3290.10">
    <property type="entry name" value="Fido-like domain"/>
    <property type="match status" value="1"/>
</dbReference>
<dbReference type="Pfam" id="PF02661">
    <property type="entry name" value="Fic"/>
    <property type="match status" value="1"/>
</dbReference>
<dbReference type="RefSeq" id="WP_179924849.1">
    <property type="nucleotide sequence ID" value="NZ_JACBXX010000069.1"/>
</dbReference>